<evidence type="ECO:0000259" key="2">
    <source>
        <dbReference type="Pfam" id="PF01717"/>
    </source>
</evidence>
<feature type="compositionally biased region" description="Basic residues" evidence="1">
    <location>
        <begin position="103"/>
        <end position="113"/>
    </location>
</feature>
<keyword evidence="3" id="KW-0808">Transferase</keyword>
<dbReference type="EMBL" id="LT906467">
    <property type="protein sequence ID" value="SNV58412.1"/>
    <property type="molecule type" value="Genomic_DNA"/>
</dbReference>
<proteinExistence type="predicted"/>
<dbReference type="Pfam" id="PF01717">
    <property type="entry name" value="Meth_synt_2"/>
    <property type="match status" value="3"/>
</dbReference>
<dbReference type="RefSeq" id="WP_038588281.1">
    <property type="nucleotide sequence ID" value="NZ_CP009211.1"/>
</dbReference>
<feature type="domain" description="Cobalamin-independent methionine synthase MetE C-terminal/archaeal" evidence="2">
    <location>
        <begin position="249"/>
        <end position="344"/>
    </location>
</feature>
<name>A0A239YI68_9CORY</name>
<dbReference type="Gene3D" id="3.20.20.210">
    <property type="match status" value="1"/>
</dbReference>
<dbReference type="GO" id="GO:0003871">
    <property type="term" value="F:5-methyltetrahydropteroyltriglutamate-homocysteine S-methyltransferase activity"/>
    <property type="evidence" value="ECO:0007669"/>
    <property type="project" value="UniProtKB-EC"/>
</dbReference>
<dbReference type="GO" id="GO:0009086">
    <property type="term" value="P:methionine biosynthetic process"/>
    <property type="evidence" value="ECO:0007669"/>
    <property type="project" value="InterPro"/>
</dbReference>
<dbReference type="AlphaFoldDB" id="A0A239YI68"/>
<evidence type="ECO:0000256" key="1">
    <source>
        <dbReference type="SAM" id="MobiDB-lite"/>
    </source>
</evidence>
<dbReference type="GO" id="GO:0032259">
    <property type="term" value="P:methylation"/>
    <property type="evidence" value="ECO:0007669"/>
    <property type="project" value="UniProtKB-KW"/>
</dbReference>
<dbReference type="PANTHER" id="PTHR43844:SF1">
    <property type="entry name" value="METHIONINE SYNTHASE"/>
    <property type="match status" value="1"/>
</dbReference>
<dbReference type="PANTHER" id="PTHR43844">
    <property type="entry name" value="METHIONINE SYNTHASE"/>
    <property type="match status" value="1"/>
</dbReference>
<evidence type="ECO:0000313" key="4">
    <source>
        <dbReference type="Proteomes" id="UP000215374"/>
    </source>
</evidence>
<dbReference type="InterPro" id="IPR002629">
    <property type="entry name" value="Met_Synth_C/arc"/>
</dbReference>
<dbReference type="Proteomes" id="UP000215374">
    <property type="component" value="Chromosome 1"/>
</dbReference>
<gene>
    <name evidence="3" type="primary">metE2</name>
    <name evidence="3" type="ORF">SAMEA4535761_00436</name>
</gene>
<dbReference type="SUPFAM" id="SSF64307">
    <property type="entry name" value="SirA-like"/>
    <property type="match status" value="1"/>
</dbReference>
<feature type="compositionally biased region" description="Low complexity" evidence="1">
    <location>
        <begin position="91"/>
        <end position="100"/>
    </location>
</feature>
<dbReference type="CDD" id="cd00291">
    <property type="entry name" value="SirA_YedF_YeeD"/>
    <property type="match status" value="1"/>
</dbReference>
<sequence length="528" mass="58247">MPQTQHPYPPHTSFDGGDLDCGNGLLLLIRQHIDPLDEGQLLEIVSYEPTVPVDLPSWCRLTGNELVNVIEEPDQGRWRFLVCKGAFTEAPTETPTAQEPAPKKRAKKQRKRPQMPVTQEVVTPTVPTEFPAPKPAPKLAPLSVVTMGSWPRKPWLLHAVHEHLAGRLPEEEFQATADDAVQLVLAAQQRAGVDAVTDGEMRRDNYSSFVAGRLQNCQLIPITDLLPYVEDPEEFERELRALDVPAGEVRHPAVFGPLGRDKPLVAHEVRYLQSITDTPVKVCLPGPYLLTRTMWMECVSDRAYDTREEMATDIVRVLREELHELYSLGTAMIQIDEPVLTEVVYGRHDGGGRTFMCGALDELAGSVDEELAFAQSLLAQLTEGFDPERLALHVCRGNWTTDESAALEGDFGPFVDLFASLNVGTLTLELATPRAGSLDALRKIRDDQRVCVGVLNQKQQALEPTEDVVARIAAAVEAFGKDRVLLSTDCGFATFADNPIVADTLAQQQLAQIVTARDAYLQQAGDAQ</sequence>
<feature type="region of interest" description="Disordered" evidence="1">
    <location>
        <begin position="91"/>
        <end position="119"/>
    </location>
</feature>
<reference evidence="3 4" key="1">
    <citation type="submission" date="2017-06" db="EMBL/GenBank/DDBJ databases">
        <authorList>
            <consortium name="Pathogen Informatics"/>
        </authorList>
    </citation>
    <scope>NUCLEOTIDE SEQUENCE [LARGE SCALE GENOMIC DNA]</scope>
    <source>
        <strain evidence="3 4">NCTC13015</strain>
    </source>
</reference>
<dbReference type="CDD" id="cd03311">
    <property type="entry name" value="CIMS_C_terminal_like"/>
    <property type="match status" value="1"/>
</dbReference>
<feature type="domain" description="Cobalamin-independent methionine synthase MetE C-terminal/archaeal" evidence="2">
    <location>
        <begin position="145"/>
        <end position="209"/>
    </location>
</feature>
<dbReference type="InterPro" id="IPR038071">
    <property type="entry name" value="UROD/MetE-like_sf"/>
</dbReference>
<accession>A0A239YI68</accession>
<feature type="domain" description="Cobalamin-independent methionine synthase MetE C-terminal/archaeal" evidence="2">
    <location>
        <begin position="411"/>
        <end position="497"/>
    </location>
</feature>
<dbReference type="GO" id="GO:0008270">
    <property type="term" value="F:zinc ion binding"/>
    <property type="evidence" value="ECO:0007669"/>
    <property type="project" value="InterPro"/>
</dbReference>
<dbReference type="EC" id="2.1.1.14" evidence="3"/>
<dbReference type="OrthoDB" id="244285at2"/>
<evidence type="ECO:0000313" key="3">
    <source>
        <dbReference type="EMBL" id="SNV58412.1"/>
    </source>
</evidence>
<protein>
    <submittedName>
        <fullName evidence="3">5-methyltetrahydropteroyltriglutamate--homocysteine methyltransferase</fullName>
        <ecNumber evidence="3">2.1.1.14</ecNumber>
    </submittedName>
</protein>
<dbReference type="InterPro" id="IPR036868">
    <property type="entry name" value="TusA-like_sf"/>
</dbReference>
<dbReference type="Gene3D" id="3.30.110.40">
    <property type="entry name" value="TusA-like domain"/>
    <property type="match status" value="1"/>
</dbReference>
<dbReference type="SUPFAM" id="SSF51726">
    <property type="entry name" value="UROD/MetE-like"/>
    <property type="match status" value="1"/>
</dbReference>
<keyword evidence="3" id="KW-0489">Methyltransferase</keyword>
<organism evidence="3 4">
    <name type="scientific">Corynebacterium imitans</name>
    <dbReference type="NCBI Taxonomy" id="156978"/>
    <lineage>
        <taxon>Bacteria</taxon>
        <taxon>Bacillati</taxon>
        <taxon>Actinomycetota</taxon>
        <taxon>Actinomycetes</taxon>
        <taxon>Mycobacteriales</taxon>
        <taxon>Corynebacteriaceae</taxon>
        <taxon>Corynebacterium</taxon>
    </lineage>
</organism>